<dbReference type="PANTHER" id="PTHR43767">
    <property type="entry name" value="LONG-CHAIN-FATTY-ACID--COA LIGASE"/>
    <property type="match status" value="1"/>
</dbReference>
<dbReference type="RefSeq" id="WP_033433572.1">
    <property type="nucleotide sequence ID" value="NZ_CP034550.1"/>
</dbReference>
<reference evidence="5" key="1">
    <citation type="journal article" date="2021" name="Curr. Microbiol.">
        <title>Complete genome of nocamycin-producing strain Saccharothrix syringae NRRL B-16468 reveals the biosynthetic potential for secondary metabolites.</title>
        <authorList>
            <person name="Mo X."/>
            <person name="Yang S."/>
        </authorList>
    </citation>
    <scope>NUCLEOTIDE SEQUENCE [LARGE SCALE GENOMIC DNA]</scope>
    <source>
        <strain evidence="5">ATCC 51364 / DSM 43886 / JCM 6844 / KCTC 9398 / NBRC 14523 / NRRL B-16468 / INA 2240</strain>
    </source>
</reference>
<dbReference type="GO" id="GO:0016878">
    <property type="term" value="F:acid-thiol ligase activity"/>
    <property type="evidence" value="ECO:0007669"/>
    <property type="project" value="UniProtKB-ARBA"/>
</dbReference>
<evidence type="ECO:0000313" key="4">
    <source>
        <dbReference type="EMBL" id="QFZ20404.1"/>
    </source>
</evidence>
<dbReference type="AlphaFoldDB" id="A0A5Q0H3F3"/>
<dbReference type="InterPro" id="IPR000873">
    <property type="entry name" value="AMP-dep_synth/lig_dom"/>
</dbReference>
<dbReference type="PANTHER" id="PTHR43767:SF1">
    <property type="entry name" value="NONRIBOSOMAL PEPTIDE SYNTHASE PES1 (EUROFUNG)-RELATED"/>
    <property type="match status" value="1"/>
</dbReference>
<dbReference type="Gene3D" id="3.40.50.12780">
    <property type="entry name" value="N-terminal domain of ligase-like"/>
    <property type="match status" value="1"/>
</dbReference>
<organism evidence="4 5">
    <name type="scientific">Saccharothrix syringae</name>
    <name type="common">Nocardiopsis syringae</name>
    <dbReference type="NCBI Taxonomy" id="103733"/>
    <lineage>
        <taxon>Bacteria</taxon>
        <taxon>Bacillati</taxon>
        <taxon>Actinomycetota</taxon>
        <taxon>Actinomycetes</taxon>
        <taxon>Pseudonocardiales</taxon>
        <taxon>Pseudonocardiaceae</taxon>
        <taxon>Saccharothrix</taxon>
    </lineage>
</organism>
<dbReference type="InterPro" id="IPR045851">
    <property type="entry name" value="AMP-bd_C_sf"/>
</dbReference>
<protein>
    <submittedName>
        <fullName evidence="4">(2,3-dihydroxybenzoyl)adenylate synthase</fullName>
    </submittedName>
</protein>
<dbReference type="Pfam" id="PF13193">
    <property type="entry name" value="AMP-binding_C"/>
    <property type="match status" value="1"/>
</dbReference>
<feature type="domain" description="AMP-dependent synthetase/ligase" evidence="2">
    <location>
        <begin position="32"/>
        <end position="391"/>
    </location>
</feature>
<keyword evidence="5" id="KW-1185">Reference proteome</keyword>
<evidence type="ECO:0000259" key="2">
    <source>
        <dbReference type="Pfam" id="PF00501"/>
    </source>
</evidence>
<dbReference type="EMBL" id="CP034550">
    <property type="protein sequence ID" value="QFZ20404.1"/>
    <property type="molecule type" value="Genomic_DNA"/>
</dbReference>
<dbReference type="Gene3D" id="3.30.300.30">
    <property type="match status" value="1"/>
</dbReference>
<dbReference type="FunFam" id="2.30.38.10:FF:000003">
    <property type="entry name" value="Vibriobactin-specific 2,3-dihydroxybenzoate-AMP ligase"/>
    <property type="match status" value="1"/>
</dbReference>
<dbReference type="SUPFAM" id="SSF56801">
    <property type="entry name" value="Acetyl-CoA synthetase-like"/>
    <property type="match status" value="1"/>
</dbReference>
<dbReference type="PROSITE" id="PS00455">
    <property type="entry name" value="AMP_BINDING"/>
    <property type="match status" value="1"/>
</dbReference>
<keyword evidence="1" id="KW-0436">Ligase</keyword>
<feature type="domain" description="AMP-binding enzyme C-terminal" evidence="3">
    <location>
        <begin position="442"/>
        <end position="517"/>
    </location>
</feature>
<evidence type="ECO:0000256" key="1">
    <source>
        <dbReference type="ARBA" id="ARBA00022598"/>
    </source>
</evidence>
<accession>A0A5Q0H3F3</accession>
<dbReference type="Proteomes" id="UP000325787">
    <property type="component" value="Chromosome"/>
</dbReference>
<dbReference type="InterPro" id="IPR025110">
    <property type="entry name" value="AMP-bd_C"/>
</dbReference>
<dbReference type="KEGG" id="ssyi:EKG83_25955"/>
<evidence type="ECO:0000259" key="3">
    <source>
        <dbReference type="Pfam" id="PF13193"/>
    </source>
</evidence>
<name>A0A5Q0H3F3_SACSY</name>
<proteinExistence type="predicted"/>
<dbReference type="InterPro" id="IPR020845">
    <property type="entry name" value="AMP-binding_CS"/>
</dbReference>
<sequence length="531" mass="57394">MMRDWVPWPAEFADRYRREGYWAGQPLGALLRDSCVRHAGRVAIVHDDCRLTYRDLAERSGRLAARLHSLDVRATDRVVVQLPNVPEFAVLLLALLHIGAVPVLALPGHRRVEITHLCTHSGAVALAIVDRFRGVDYRQVAREVRPGAPDLRHVLVAGDAQEFTGWEGEDIVPEPHRPDPGEPALMLLSGGTTGLPKLIPRTHDDYAYNARTTAEALRFGADGVYLAVNPLGHNSALGCPGLLGALLVGGTVVLTSGVRPDEVFALVRRERVTLTTVVPSVLRLWLDAAERTGTRLPDLLLQVGSAKLAPAWAGRVREVLGGQLSQWFGIGEGLLTYTRLDDPDEVVAGTEGRPLAAADEIRVVDPDGRPVPAGEVGELLARGPYTVRGYYRAPERNAESFTEDGFFRTGDLVRLRTDGNLVVVGRLKDVVNRAGEKVPAAEVEEHLLTHPEVLDAAVVGVDDPVLGERAVAFVVPRGGGLDAGAVKRYLRERGLAVFKVPDRVVPVTGLPRTAVGKVDKVALRTSVASVP</sequence>
<dbReference type="InterPro" id="IPR050237">
    <property type="entry name" value="ATP-dep_AMP-bd_enzyme"/>
</dbReference>
<dbReference type="InterPro" id="IPR042099">
    <property type="entry name" value="ANL_N_sf"/>
</dbReference>
<dbReference type="Pfam" id="PF00501">
    <property type="entry name" value="AMP-binding"/>
    <property type="match status" value="1"/>
</dbReference>
<gene>
    <name evidence="4" type="ORF">EKG83_25955</name>
</gene>
<evidence type="ECO:0000313" key="5">
    <source>
        <dbReference type="Proteomes" id="UP000325787"/>
    </source>
</evidence>
<dbReference type="OrthoDB" id="9803968at2"/>